<feature type="compositionally biased region" description="Low complexity" evidence="1">
    <location>
        <begin position="28"/>
        <end position="37"/>
    </location>
</feature>
<gene>
    <name evidence="2" type="ORF">ACFFX0_00230</name>
    <name evidence="3" type="ORF">ACFFX0_28480</name>
</gene>
<accession>A0ABV5G7H5</accession>
<feature type="compositionally biased region" description="Low complexity" evidence="1">
    <location>
        <begin position="1"/>
        <end position="11"/>
    </location>
</feature>
<proteinExistence type="predicted"/>
<dbReference type="EMBL" id="JBHMFI010000004">
    <property type="protein sequence ID" value="MFB9074909.1"/>
    <property type="molecule type" value="Genomic_DNA"/>
</dbReference>
<evidence type="ECO:0000313" key="2">
    <source>
        <dbReference type="EMBL" id="MFB9069708.1"/>
    </source>
</evidence>
<evidence type="ECO:0000313" key="3">
    <source>
        <dbReference type="EMBL" id="MFB9074909.1"/>
    </source>
</evidence>
<sequence>MPRWRSPATTTRPRRRCSRPCARPPPSTRSWPSWPDSHSPMTVAVRGHTQHQRSRVRPALPPCPGRAGLSRLPGPSTTAESTASRD</sequence>
<evidence type="ECO:0000256" key="1">
    <source>
        <dbReference type="SAM" id="MobiDB-lite"/>
    </source>
</evidence>
<feature type="region of interest" description="Disordered" evidence="1">
    <location>
        <begin position="1"/>
        <end position="86"/>
    </location>
</feature>
<organism evidence="3 4">
    <name type="scientific">Citricoccus parietis</name>
    <dbReference type="NCBI Taxonomy" id="592307"/>
    <lineage>
        <taxon>Bacteria</taxon>
        <taxon>Bacillati</taxon>
        <taxon>Actinomycetota</taxon>
        <taxon>Actinomycetes</taxon>
        <taxon>Micrococcales</taxon>
        <taxon>Micrococcaceae</taxon>
        <taxon>Citricoccus</taxon>
    </lineage>
</organism>
<comment type="caution">
    <text evidence="3">The sequence shown here is derived from an EMBL/GenBank/DDBJ whole genome shotgun (WGS) entry which is preliminary data.</text>
</comment>
<name>A0ABV5G7H5_9MICC</name>
<feature type="compositionally biased region" description="Polar residues" evidence="1">
    <location>
        <begin position="75"/>
        <end position="86"/>
    </location>
</feature>
<reference evidence="3 4" key="1">
    <citation type="submission" date="2024-09" db="EMBL/GenBank/DDBJ databases">
        <authorList>
            <person name="Sun Q."/>
            <person name="Mori K."/>
        </authorList>
    </citation>
    <scope>NUCLEOTIDE SEQUENCE [LARGE SCALE GENOMIC DNA]</scope>
    <source>
        <strain evidence="3 4">CCM 7609</strain>
    </source>
</reference>
<dbReference type="Proteomes" id="UP001589575">
    <property type="component" value="Unassembled WGS sequence"/>
</dbReference>
<evidence type="ECO:0000313" key="4">
    <source>
        <dbReference type="Proteomes" id="UP001589575"/>
    </source>
</evidence>
<dbReference type="EMBL" id="JBHMFI010000001">
    <property type="protein sequence ID" value="MFB9069708.1"/>
    <property type="molecule type" value="Genomic_DNA"/>
</dbReference>
<keyword evidence="4" id="KW-1185">Reference proteome</keyword>
<protein>
    <submittedName>
        <fullName evidence="3">Uncharacterized protein</fullName>
    </submittedName>
</protein>